<evidence type="ECO:0000256" key="6">
    <source>
        <dbReference type="ARBA" id="ARBA00023004"/>
    </source>
</evidence>
<dbReference type="InterPro" id="IPR017896">
    <property type="entry name" value="4Fe4S_Fe-S-bd"/>
</dbReference>
<comment type="caution">
    <text evidence="9">The sequence shown here is derived from an EMBL/GenBank/DDBJ whole genome shotgun (WGS) entry which is preliminary data.</text>
</comment>
<dbReference type="InterPro" id="IPR050572">
    <property type="entry name" value="Fe-S_Ferredoxin"/>
</dbReference>
<dbReference type="EMBL" id="LYOS01000004">
    <property type="protein sequence ID" value="OFV67477.1"/>
    <property type="molecule type" value="Genomic_DNA"/>
</dbReference>
<dbReference type="PROSITE" id="PS51379">
    <property type="entry name" value="4FE4S_FER_2"/>
    <property type="match status" value="2"/>
</dbReference>
<dbReference type="Proteomes" id="UP000186940">
    <property type="component" value="Unassembled WGS sequence"/>
</dbReference>
<dbReference type="STRING" id="1838285.SCAL_001395"/>
<evidence type="ECO:0000256" key="7">
    <source>
        <dbReference type="ARBA" id="ARBA00023014"/>
    </source>
</evidence>
<evidence type="ECO:0000256" key="1">
    <source>
        <dbReference type="ARBA" id="ARBA00022448"/>
    </source>
</evidence>
<reference evidence="9" key="1">
    <citation type="submission" date="2016-05" db="EMBL/GenBank/DDBJ databases">
        <title>Microbial consortia oxidize butane by reversing methanogenesis.</title>
        <authorList>
            <person name="Laso-Perez R."/>
            <person name="Richter M."/>
            <person name="Wegener G."/>
            <person name="Musat F."/>
        </authorList>
    </citation>
    <scope>NUCLEOTIDE SEQUENCE [LARGE SCALE GENOMIC DNA]</scope>
    <source>
        <strain evidence="9">BOX2</strain>
    </source>
</reference>
<keyword evidence="5" id="KW-0249">Electron transport</keyword>
<name>A0A1F2P7X8_9EURY</name>
<keyword evidence="2" id="KW-0004">4Fe-4S</keyword>
<keyword evidence="3" id="KW-0479">Metal-binding</keyword>
<dbReference type="AlphaFoldDB" id="A0A1F2P7X8"/>
<evidence type="ECO:0000256" key="4">
    <source>
        <dbReference type="ARBA" id="ARBA00022737"/>
    </source>
</evidence>
<keyword evidence="6" id="KW-0408">Iron</keyword>
<evidence type="ECO:0000256" key="5">
    <source>
        <dbReference type="ARBA" id="ARBA00022982"/>
    </source>
</evidence>
<dbReference type="PANTHER" id="PTHR43687">
    <property type="entry name" value="ADENYLYLSULFATE REDUCTASE, BETA SUBUNIT"/>
    <property type="match status" value="1"/>
</dbReference>
<dbReference type="Pfam" id="PF04015">
    <property type="entry name" value="DUF362"/>
    <property type="match status" value="1"/>
</dbReference>
<dbReference type="GO" id="GO:0051539">
    <property type="term" value="F:4 iron, 4 sulfur cluster binding"/>
    <property type="evidence" value="ECO:0007669"/>
    <property type="project" value="UniProtKB-KW"/>
</dbReference>
<protein>
    <submittedName>
        <fullName evidence="9">Protein containing DUF362</fullName>
    </submittedName>
</protein>
<evidence type="ECO:0000256" key="3">
    <source>
        <dbReference type="ARBA" id="ARBA00022723"/>
    </source>
</evidence>
<dbReference type="SUPFAM" id="SSF54862">
    <property type="entry name" value="4Fe-4S ferredoxins"/>
    <property type="match status" value="1"/>
</dbReference>
<evidence type="ECO:0000313" key="10">
    <source>
        <dbReference type="Proteomes" id="UP000186940"/>
    </source>
</evidence>
<keyword evidence="1" id="KW-0813">Transport</keyword>
<dbReference type="GO" id="GO:0046872">
    <property type="term" value="F:metal ion binding"/>
    <property type="evidence" value="ECO:0007669"/>
    <property type="project" value="UniProtKB-KW"/>
</dbReference>
<dbReference type="Gene3D" id="3.30.70.20">
    <property type="match status" value="1"/>
</dbReference>
<proteinExistence type="predicted"/>
<dbReference type="Pfam" id="PF13237">
    <property type="entry name" value="Fer4_10"/>
    <property type="match status" value="1"/>
</dbReference>
<keyword evidence="10" id="KW-1185">Reference proteome</keyword>
<feature type="domain" description="4Fe-4S ferredoxin-type" evidence="8">
    <location>
        <begin position="212"/>
        <end position="241"/>
    </location>
</feature>
<dbReference type="PANTHER" id="PTHR43687:SF6">
    <property type="entry name" value="L-ASPARTATE SEMIALDEHYDE SULFURTRANSFERASE IRON-SULFUR SUBUNIT"/>
    <property type="match status" value="1"/>
</dbReference>
<gene>
    <name evidence="9" type="ORF">SCAL_001395</name>
</gene>
<evidence type="ECO:0000313" key="9">
    <source>
        <dbReference type="EMBL" id="OFV67477.1"/>
    </source>
</evidence>
<accession>A0A1F2P7X8</accession>
<dbReference type="InterPro" id="IPR007160">
    <property type="entry name" value="DUF362"/>
</dbReference>
<organism evidence="9 10">
    <name type="scientific">Candidatus Syntropharchaeum caldarium</name>
    <dbReference type="NCBI Taxonomy" id="1838285"/>
    <lineage>
        <taxon>Archaea</taxon>
        <taxon>Methanobacteriati</taxon>
        <taxon>Methanobacteriota</taxon>
        <taxon>Stenosarchaea group</taxon>
        <taxon>Methanomicrobia</taxon>
        <taxon>Methanosarcinales</taxon>
        <taxon>ANME-2 cluster</taxon>
        <taxon>Candidatus Syntropharchaeum</taxon>
    </lineage>
</organism>
<keyword evidence="7" id="KW-0411">Iron-sulfur</keyword>
<evidence type="ECO:0000256" key="2">
    <source>
        <dbReference type="ARBA" id="ARBA00022485"/>
    </source>
</evidence>
<evidence type="ECO:0000259" key="8">
    <source>
        <dbReference type="PROSITE" id="PS51379"/>
    </source>
</evidence>
<keyword evidence="4" id="KW-0677">Repeat</keyword>
<sequence>MKLALKRFHLPKTVMDCDLIINVAKMKTHSETGVSLGIKNLLGCILKRERMAGHIMGIEKTILDVFSYLTENKRMVSVIDGIYALEGRLGPANGNPVKMDLIIAGTDPVAVDAASVRIMGYKPQRIRHIMLASGFGFGEMENYEVSGESIENVKRRFEMPPRIPSFRSYLLSYLMEEFFRKIPYPKFEERCTGCESCALSCPIGNIGIEDGKVNIIDEKECIGCMVCIEACKRGVLDYRVQHELIYGVGRRIYRLGEFVTK</sequence>
<feature type="domain" description="4Fe-4S ferredoxin-type" evidence="8">
    <location>
        <begin position="181"/>
        <end position="211"/>
    </location>
</feature>